<keyword evidence="1" id="KW-0472">Membrane</keyword>
<evidence type="ECO:0000313" key="3">
    <source>
        <dbReference type="Proteomes" id="UP000547976"/>
    </source>
</evidence>
<dbReference type="Proteomes" id="UP000547976">
    <property type="component" value="Unassembled WGS sequence"/>
</dbReference>
<dbReference type="RefSeq" id="XP_036534304.1">
    <property type="nucleotide sequence ID" value="XM_036674750.1"/>
</dbReference>
<dbReference type="GeneID" id="59309468"/>
<evidence type="ECO:0000313" key="2">
    <source>
        <dbReference type="EMBL" id="KAF5592303.1"/>
    </source>
</evidence>
<keyword evidence="3" id="KW-1185">Reference proteome</keyword>
<dbReference type="OrthoDB" id="5342924at2759"/>
<gene>
    <name evidence="2" type="ORF">FSUBG_10196</name>
</gene>
<organism evidence="2 3">
    <name type="scientific">Gibberella subglutinans</name>
    <name type="common">Fusarium subglutinans</name>
    <dbReference type="NCBI Taxonomy" id="42677"/>
    <lineage>
        <taxon>Eukaryota</taxon>
        <taxon>Fungi</taxon>
        <taxon>Dikarya</taxon>
        <taxon>Ascomycota</taxon>
        <taxon>Pezizomycotina</taxon>
        <taxon>Sordariomycetes</taxon>
        <taxon>Hypocreomycetidae</taxon>
        <taxon>Hypocreales</taxon>
        <taxon>Nectriaceae</taxon>
        <taxon>Fusarium</taxon>
        <taxon>Fusarium fujikuroi species complex</taxon>
    </lineage>
</organism>
<protein>
    <submittedName>
        <fullName evidence="2">Uncharacterized protein</fullName>
    </submittedName>
</protein>
<name>A0A8H5P948_GIBSU</name>
<evidence type="ECO:0000256" key="1">
    <source>
        <dbReference type="SAM" id="Phobius"/>
    </source>
</evidence>
<proteinExistence type="predicted"/>
<accession>A0A8H5P948</accession>
<keyword evidence="1" id="KW-0812">Transmembrane</keyword>
<feature type="transmembrane region" description="Helical" evidence="1">
    <location>
        <begin position="100"/>
        <end position="121"/>
    </location>
</feature>
<reference evidence="2 3" key="1">
    <citation type="submission" date="2020-05" db="EMBL/GenBank/DDBJ databases">
        <title>Identification and distribution of gene clusters putatively required for synthesis of sphingolipid metabolism inhibitors in phylogenetically diverse species of the filamentous fungus Fusarium.</title>
        <authorList>
            <person name="Kim H.-S."/>
            <person name="Busman M."/>
            <person name="Brown D.W."/>
            <person name="Divon H."/>
            <person name="Uhlig S."/>
            <person name="Proctor R.H."/>
        </authorList>
    </citation>
    <scope>NUCLEOTIDE SEQUENCE [LARGE SCALE GENOMIC DNA]</scope>
    <source>
        <strain evidence="2 3">NRRL 66333</strain>
    </source>
</reference>
<keyword evidence="1" id="KW-1133">Transmembrane helix</keyword>
<dbReference type="AlphaFoldDB" id="A0A8H5P948"/>
<sequence length="597" mass="67066">MTLLSLYIAQVRWVDPSTESLNGLQFAAKGHETLILVSLGDILLHQISYGLKRQDVGVPLGFLSSPLNLSAPLRYLISRQLWAPALHSGRAAQYRRATTGLIMLISILCLAASPLSAIAMIPRQDWWKDHHFDPTYKFLPIYDPTQWIPHMEYRTRLDAESGPYLRDIIDPSTIPLHTLLRADYRAVGTVGPENQNISYSNFNKSEFSYIATADYGDYGLPTVANSQLSFIALALGNASPRDVKGMTTGISWITSCKQQVNGTGTQKSWKQPVVAVQCLGGTVRNESLSFHFSAWQSNDMSTPFRVSLSLNDSSALADLHSSNSTDYRFIDLPVSEEWLVSGNILFANTARNEEDDKPERHYTLCLIFARWAEADTWIELPHYSRPWSHFNPLVKFDRNSSDVIHMDGKWLEGISSFSNGSFLRSIADYCVADDRRECQERFLGLHITDAISQAGNNVSWPNYFAGITSSDDSTRDKVAYTRSYYTYAYRFESSHSIPLAFSFLLLHVLLVSIHLITILVSKDPWQGSEWDNFGDMLVLALASKPPDGVHDLTQQSSKSEIWRKAVTVARDGDEGHRRICLGEEKGYQRANDEEGGL</sequence>
<comment type="caution">
    <text evidence="2">The sequence shown here is derived from an EMBL/GenBank/DDBJ whole genome shotgun (WGS) entry which is preliminary data.</text>
</comment>
<dbReference type="EMBL" id="JAAOAV010000172">
    <property type="protein sequence ID" value="KAF5592303.1"/>
    <property type="molecule type" value="Genomic_DNA"/>
</dbReference>